<dbReference type="PANTHER" id="PTHR37813">
    <property type="entry name" value="FELS-2 PROPHAGE PROTEIN"/>
    <property type="match status" value="1"/>
</dbReference>
<evidence type="ECO:0000313" key="4">
    <source>
        <dbReference type="Proteomes" id="UP000294843"/>
    </source>
</evidence>
<feature type="transmembrane region" description="Helical" evidence="2">
    <location>
        <begin position="491"/>
        <end position="509"/>
    </location>
</feature>
<keyword evidence="4" id="KW-1185">Reference proteome</keyword>
<keyword evidence="2" id="KW-1133">Transmembrane helix</keyword>
<evidence type="ECO:0000313" key="3">
    <source>
        <dbReference type="EMBL" id="TDM12653.1"/>
    </source>
</evidence>
<feature type="coiled-coil region" evidence="1">
    <location>
        <begin position="987"/>
        <end position="1021"/>
    </location>
</feature>
<feature type="transmembrane region" description="Helical" evidence="2">
    <location>
        <begin position="700"/>
        <end position="727"/>
    </location>
</feature>
<dbReference type="EMBL" id="SCWF01000015">
    <property type="protein sequence ID" value="TDM12653.1"/>
    <property type="molecule type" value="Genomic_DNA"/>
</dbReference>
<feature type="transmembrane region" description="Helical" evidence="2">
    <location>
        <begin position="420"/>
        <end position="440"/>
    </location>
</feature>
<dbReference type="OrthoDB" id="2157658at2"/>
<protein>
    <recommendedName>
        <fullName evidence="5">Phage tail tape measure protein</fullName>
    </recommendedName>
</protein>
<feature type="transmembrane region" description="Helical" evidence="2">
    <location>
        <begin position="116"/>
        <end position="136"/>
    </location>
</feature>
<feature type="transmembrane region" description="Helical" evidence="2">
    <location>
        <begin position="452"/>
        <end position="485"/>
    </location>
</feature>
<gene>
    <name evidence="3" type="ORF">ERX55_10370</name>
</gene>
<comment type="caution">
    <text evidence="3">The sequence shown here is derived from an EMBL/GenBank/DDBJ whole genome shotgun (WGS) entry which is preliminary data.</text>
</comment>
<feature type="transmembrane region" description="Helical" evidence="2">
    <location>
        <begin position="656"/>
        <end position="680"/>
    </location>
</feature>
<proteinExistence type="predicted"/>
<dbReference type="Proteomes" id="UP000294843">
    <property type="component" value="Unassembled WGS sequence"/>
</dbReference>
<dbReference type="PANTHER" id="PTHR37813:SF1">
    <property type="entry name" value="FELS-2 PROPHAGE PROTEIN"/>
    <property type="match status" value="1"/>
</dbReference>
<evidence type="ECO:0000256" key="1">
    <source>
        <dbReference type="SAM" id="Coils"/>
    </source>
</evidence>
<organism evidence="3 4">
    <name type="scientific">Macrococcus bovicus</name>
    <dbReference type="NCBI Taxonomy" id="69968"/>
    <lineage>
        <taxon>Bacteria</taxon>
        <taxon>Bacillati</taxon>
        <taxon>Bacillota</taxon>
        <taxon>Bacilli</taxon>
        <taxon>Bacillales</taxon>
        <taxon>Staphylococcaceae</taxon>
        <taxon>Macrococcus</taxon>
    </lineage>
</organism>
<keyword evidence="2" id="KW-0812">Transmembrane</keyword>
<name>A0A4R6BW49_9STAP</name>
<feature type="transmembrane region" description="Helical" evidence="2">
    <location>
        <begin position="547"/>
        <end position="570"/>
    </location>
</feature>
<feature type="transmembrane region" description="Helical" evidence="2">
    <location>
        <begin position="142"/>
        <end position="168"/>
    </location>
</feature>
<feature type="transmembrane region" description="Helical" evidence="2">
    <location>
        <begin position="591"/>
        <end position="616"/>
    </location>
</feature>
<evidence type="ECO:0008006" key="5">
    <source>
        <dbReference type="Google" id="ProtNLM"/>
    </source>
</evidence>
<keyword evidence="2" id="KW-0472">Membrane</keyword>
<reference evidence="3 4" key="1">
    <citation type="submission" date="2019-01" db="EMBL/GenBank/DDBJ databases">
        <title>Draft genome sequences of the type strains of six Macrococcus species.</title>
        <authorList>
            <person name="Mazhar S."/>
            <person name="Altermann E."/>
            <person name="Hill C."/>
            <person name="Mcauliffe O."/>
        </authorList>
    </citation>
    <scope>NUCLEOTIDE SEQUENCE [LARGE SCALE GENOMIC DNA]</scope>
    <source>
        <strain evidence="3 4">ATCC 51825</strain>
    </source>
</reference>
<sequence>MNKNFAAEITANINKFMANIRRAQSAANSLKDEVTVNVNADTAAATAQISRFRAMLKSIPNKFRVRIDADMSGIDRARTAFGAFQEANDRFDNQMSSIASSIRAFGTVVQNQIQGALVASFSAAIPVIASLVPAVMAVGNALAVVGGGAIGLAGAFGIAGAGALGFGFMAKTALTLVKDGFVNATKESLAYNAAFTKYMNTWDGTVMSNQASIFNTLANGLKTFTSVLQQAAPFLSGISDKTAAASAQMLKWTESSKVASNLFKMLETTGVSVFGNILNATGRFGAGFISLFAQFGPLFSFVSQGLQSMSVQFNKWANSISTAQGIQSFINYTKTNLPVIGQIFGNTFNGIFNLFKAFGSNSQSIFSALADMSARFEQWSATIGQSQGFRQFIEYVQAQGPIVMSTIGSIVTAVMNFATAMAPIGAAVLGVISAVAQWVSAFTQAHPVVSQIVGVVISLIGVMMSLLPTILLIVDAVAVLGPIFLTVLAPIALWIAALVAVGAALVMAYQKVEWFRNAVNTFVQGWLSGVQMIIAGVQQFAAGWMAGFQMIIAGIQSFIAGWTAGVQMIINGVTTFVTGWMTGMAMIGQGITMAIALLTAFGSTVLTVMTAAWSGAVSAVTAGWSMITSAISFGVASAISFVSSGFQSMLSTASSIMSSIVSACSSAFSSVVSAISSGISSAVSIVSSGFSSMLSTASSILSSIVSAVSSAFSAVTSAISSGISAALSAVSSGFSAMVSAASSFASSLVSTITSAMSSFVSAITSGASAALSAITSMVSGILSAVRGAAGQMVAAGADLVRGFINGIQSMAGAALAAARNMAQNAVNAVRSALKIGSPSKVLKQIGQWLTQGFAIGIRKDIPKVDTAVQRMLRPVTKGLAKLKSNNYGTAKEGASSIYGFLTDNMKAATAEIEKIIDKRKGISQKIAKLNQDLRKKMSLKARVAKTSQINKLKKQYATLHNIASGQYQKRAKNRKAYYEIRPMQIYMTRIAKKREEIAARLDKAQDKLQAAIDRKTDFSNKIRDDLRGFASITSTERKTANGMRKVMANRLQSMKSYYANIERLKKMGINKSTLKDILDAGIETGGLLAKGLVKGGKSAVNQINSLQAQINSVSSKMGSKNATHFYQAGVDAARGVVNGLKSQDKQLKVVATKIADVISSTIKKRLGIHSPSRVMMDLMGYVGSGLVNGLNTAQRKVATASSQIASAIERNVKPDLSLTPFDVSGGTQDMKRSVASTFDANLQDGIEMPQQNITIVIKSEHDLDMLKHTLDTMDAVGANVNILGAS</sequence>
<feature type="transmembrane region" description="Helical" evidence="2">
    <location>
        <begin position="521"/>
        <end position="541"/>
    </location>
</feature>
<accession>A0A4R6BW49</accession>
<feature type="transmembrane region" description="Helical" evidence="2">
    <location>
        <begin position="622"/>
        <end position="644"/>
    </location>
</feature>
<keyword evidence="1" id="KW-0175">Coiled coil</keyword>
<evidence type="ECO:0000256" key="2">
    <source>
        <dbReference type="SAM" id="Phobius"/>
    </source>
</evidence>
<dbReference type="RefSeq" id="WP_133452518.1">
    <property type="nucleotide sequence ID" value="NZ_SCWF01000015.1"/>
</dbReference>